<feature type="transmembrane region" description="Helical" evidence="8">
    <location>
        <begin position="84"/>
        <end position="109"/>
    </location>
</feature>
<evidence type="ECO:0000256" key="2">
    <source>
        <dbReference type="ARBA" id="ARBA00006117"/>
    </source>
</evidence>
<dbReference type="GO" id="GO:0015144">
    <property type="term" value="F:carbohydrate transmembrane transporter activity"/>
    <property type="evidence" value="ECO:0007669"/>
    <property type="project" value="InterPro"/>
</dbReference>
<dbReference type="CDD" id="cd23110">
    <property type="entry name" value="GRP"/>
    <property type="match status" value="1"/>
</dbReference>
<dbReference type="InterPro" id="IPR037185">
    <property type="entry name" value="EmrE-like"/>
</dbReference>
<feature type="transmembrane region" description="Helical" evidence="8">
    <location>
        <begin position="55"/>
        <end position="72"/>
    </location>
</feature>
<dbReference type="AlphaFoldDB" id="A0A7X2D157"/>
<keyword evidence="10" id="KW-1185">Reference proteome</keyword>
<evidence type="ECO:0000256" key="4">
    <source>
        <dbReference type="ARBA" id="ARBA00022597"/>
    </source>
</evidence>
<keyword evidence="6 8" id="KW-1133">Transmembrane helix</keyword>
<feature type="transmembrane region" description="Helical" evidence="8">
    <location>
        <begin position="6"/>
        <end position="25"/>
    </location>
</feature>
<evidence type="ECO:0000256" key="7">
    <source>
        <dbReference type="ARBA" id="ARBA00023136"/>
    </source>
</evidence>
<name>A0A7X2D157_9LACT</name>
<gene>
    <name evidence="9" type="ORF">GHI93_12200</name>
</gene>
<keyword evidence="4 9" id="KW-0762">Sugar transport</keyword>
<evidence type="ECO:0000313" key="9">
    <source>
        <dbReference type="EMBL" id="MQW40674.1"/>
    </source>
</evidence>
<keyword evidence="7 8" id="KW-0472">Membrane</keyword>
<evidence type="ECO:0000313" key="10">
    <source>
        <dbReference type="Proteomes" id="UP000439550"/>
    </source>
</evidence>
<evidence type="ECO:0000256" key="3">
    <source>
        <dbReference type="ARBA" id="ARBA00022448"/>
    </source>
</evidence>
<evidence type="ECO:0000256" key="8">
    <source>
        <dbReference type="SAM" id="Phobius"/>
    </source>
</evidence>
<dbReference type="EMBL" id="WITJ01000028">
    <property type="protein sequence ID" value="MQW40674.1"/>
    <property type="molecule type" value="Genomic_DNA"/>
</dbReference>
<evidence type="ECO:0000256" key="6">
    <source>
        <dbReference type="ARBA" id="ARBA00022989"/>
    </source>
</evidence>
<feature type="transmembrane region" description="Helical" evidence="8">
    <location>
        <begin position="241"/>
        <end position="262"/>
    </location>
</feature>
<dbReference type="PANTHER" id="PTHR16119">
    <property type="entry name" value="TRANSMEMBRANE PROTEIN 144"/>
    <property type="match status" value="1"/>
</dbReference>
<dbReference type="SUPFAM" id="SSF103481">
    <property type="entry name" value="Multidrug resistance efflux transporter EmrE"/>
    <property type="match status" value="1"/>
</dbReference>
<evidence type="ECO:0000256" key="1">
    <source>
        <dbReference type="ARBA" id="ARBA00004651"/>
    </source>
</evidence>
<protein>
    <submittedName>
        <fullName evidence="9">Sugar transporter</fullName>
    </submittedName>
</protein>
<dbReference type="OrthoDB" id="1452595at2"/>
<keyword evidence="3" id="KW-0813">Transport</keyword>
<dbReference type="Pfam" id="PF06800">
    <property type="entry name" value="Sugar_transport"/>
    <property type="match status" value="1"/>
</dbReference>
<dbReference type="Proteomes" id="UP000439550">
    <property type="component" value="Unassembled WGS sequence"/>
</dbReference>
<feature type="transmembrane region" description="Helical" evidence="8">
    <location>
        <begin position="214"/>
        <end position="235"/>
    </location>
</feature>
<feature type="transmembrane region" description="Helical" evidence="8">
    <location>
        <begin position="181"/>
        <end position="202"/>
    </location>
</feature>
<dbReference type="RefSeq" id="WP_153497289.1">
    <property type="nucleotide sequence ID" value="NZ_CAXYUY010000031.1"/>
</dbReference>
<accession>A0A7X2D157</accession>
<reference evidence="9 10" key="1">
    <citation type="submission" date="2019-10" db="EMBL/GenBank/DDBJ databases">
        <authorList>
            <person name="Dong K."/>
        </authorList>
    </citation>
    <scope>NUCLEOTIDE SEQUENCE [LARGE SCALE GENOMIC DNA]</scope>
    <source>
        <strain evidence="9 10">DSM 28960</strain>
    </source>
</reference>
<feature type="transmembrane region" description="Helical" evidence="8">
    <location>
        <begin position="154"/>
        <end position="175"/>
    </location>
</feature>
<feature type="transmembrane region" description="Helical" evidence="8">
    <location>
        <begin position="271"/>
        <end position="291"/>
    </location>
</feature>
<evidence type="ECO:0000256" key="5">
    <source>
        <dbReference type="ARBA" id="ARBA00022692"/>
    </source>
</evidence>
<comment type="subcellular location">
    <subcellularLocation>
        <location evidence="1">Cell membrane</location>
        <topology evidence="1">Multi-pass membrane protein</topology>
    </subcellularLocation>
</comment>
<proteinExistence type="inferred from homology"/>
<sequence>MQGLLFALVPMFAWGSIGFVSNKIGGDAKQQTLGMTLGAFVFALVVFLIRQPQMTLPIFLMGFVAGMIWSIGQSGQFHSMKYMGVSVASPLSSGFQLVLGGLLGALVFHEWTLKIQYILGFTAMILLMIGFYFSSKQDPENTQKNPKHHMIKGLVALTYSTVGYVTYVILLNNLSGPWFNIHFDTLTIIFPMSIGMIFGAILMAKGKIDLKPVVFKNMFVGIMWGIGNIFMLLAAQTAGNAIAFSFSQLGVIISTFCGILFLGEKKTKKEMGYIACGTVLFVIGAILLAIVKSKG</sequence>
<dbReference type="PANTHER" id="PTHR16119:SF17">
    <property type="entry name" value="TRANSMEMBRANE PROTEIN 144"/>
    <property type="match status" value="1"/>
</dbReference>
<organism evidence="9 10">
    <name type="scientific">Lactococcus hircilactis</name>
    <dbReference type="NCBI Taxonomy" id="1494462"/>
    <lineage>
        <taxon>Bacteria</taxon>
        <taxon>Bacillati</taxon>
        <taxon>Bacillota</taxon>
        <taxon>Bacilli</taxon>
        <taxon>Lactobacillales</taxon>
        <taxon>Streptococcaceae</taxon>
        <taxon>Lactococcus</taxon>
    </lineage>
</organism>
<dbReference type="GO" id="GO:0005886">
    <property type="term" value="C:plasma membrane"/>
    <property type="evidence" value="ECO:0007669"/>
    <property type="project" value="UniProtKB-SubCell"/>
</dbReference>
<comment type="similarity">
    <text evidence="2">Belongs to the GRP transporter (TC 2.A.7.5) family.</text>
</comment>
<feature type="transmembrane region" description="Helical" evidence="8">
    <location>
        <begin position="115"/>
        <end position="133"/>
    </location>
</feature>
<keyword evidence="5 8" id="KW-0812">Transmembrane</keyword>
<dbReference type="InterPro" id="IPR010651">
    <property type="entry name" value="Sugar_transport"/>
</dbReference>
<feature type="transmembrane region" description="Helical" evidence="8">
    <location>
        <begin position="32"/>
        <end position="49"/>
    </location>
</feature>
<comment type="caution">
    <text evidence="9">The sequence shown here is derived from an EMBL/GenBank/DDBJ whole genome shotgun (WGS) entry which is preliminary data.</text>
</comment>